<feature type="transmembrane region" description="Helical" evidence="5">
    <location>
        <begin position="70"/>
        <end position="90"/>
    </location>
</feature>
<dbReference type="RefSeq" id="WP_070204283.1">
    <property type="nucleotide sequence ID" value="NZ_LJGZ01000105.1"/>
</dbReference>
<evidence type="ECO:0000256" key="5">
    <source>
        <dbReference type="SAM" id="Phobius"/>
    </source>
</evidence>
<dbReference type="GO" id="GO:0016765">
    <property type="term" value="F:transferase activity, transferring alkyl or aryl (other than methyl) groups"/>
    <property type="evidence" value="ECO:0007669"/>
    <property type="project" value="InterPro"/>
</dbReference>
<evidence type="ECO:0000313" key="6">
    <source>
        <dbReference type="EMBL" id="OEV16068.1"/>
    </source>
</evidence>
<feature type="transmembrane region" description="Helical" evidence="5">
    <location>
        <begin position="242"/>
        <end position="262"/>
    </location>
</feature>
<dbReference type="InterPro" id="IPR000537">
    <property type="entry name" value="UbiA_prenyltransferase"/>
</dbReference>
<keyword evidence="2 5" id="KW-0812">Transmembrane</keyword>
<protein>
    <recommendedName>
        <fullName evidence="8">Homogenitisate phytyltransferase</fullName>
    </recommendedName>
</protein>
<evidence type="ECO:0000313" key="7">
    <source>
        <dbReference type="Proteomes" id="UP000175971"/>
    </source>
</evidence>
<dbReference type="Pfam" id="PF01040">
    <property type="entry name" value="UbiA"/>
    <property type="match status" value="1"/>
</dbReference>
<proteinExistence type="predicted"/>
<gene>
    <name evidence="6" type="ORF">AN221_35370</name>
</gene>
<reference evidence="6 7" key="1">
    <citation type="journal article" date="2016" name="Front. Microbiol.">
        <title>Comparative Genomics Analysis of Streptomyces Species Reveals Their Adaptation to the Marine Environment and Their Diversity at the Genomic Level.</title>
        <authorList>
            <person name="Tian X."/>
            <person name="Zhang Z."/>
            <person name="Yang T."/>
            <person name="Chen M."/>
            <person name="Li J."/>
            <person name="Chen F."/>
            <person name="Yang J."/>
            <person name="Li W."/>
            <person name="Zhang B."/>
            <person name="Zhang Z."/>
            <person name="Wu J."/>
            <person name="Zhang C."/>
            <person name="Long L."/>
            <person name="Xiao J."/>
        </authorList>
    </citation>
    <scope>NUCLEOTIDE SEQUENCE [LARGE SCALE GENOMIC DNA]</scope>
    <source>
        <strain evidence="6 7">SCSIO M10372</strain>
    </source>
</reference>
<dbReference type="PANTHER" id="PTHR42723">
    <property type="entry name" value="CHLOROPHYLL SYNTHASE"/>
    <property type="match status" value="1"/>
</dbReference>
<dbReference type="InterPro" id="IPR050475">
    <property type="entry name" value="Prenyltransferase_related"/>
</dbReference>
<dbReference type="InterPro" id="IPR044878">
    <property type="entry name" value="UbiA_sf"/>
</dbReference>
<keyword evidence="7" id="KW-1185">Reference proteome</keyword>
<evidence type="ECO:0000256" key="2">
    <source>
        <dbReference type="ARBA" id="ARBA00022692"/>
    </source>
</evidence>
<dbReference type="Proteomes" id="UP000175971">
    <property type="component" value="Unassembled WGS sequence"/>
</dbReference>
<comment type="caution">
    <text evidence="6">The sequence shown here is derived from an EMBL/GenBank/DDBJ whole genome shotgun (WGS) entry which is preliminary data.</text>
</comment>
<comment type="subcellular location">
    <subcellularLocation>
        <location evidence="1">Membrane</location>
        <topology evidence="1">Multi-pass membrane protein</topology>
    </subcellularLocation>
</comment>
<accession>A0A1E7LIR6</accession>
<feature type="transmembrane region" description="Helical" evidence="5">
    <location>
        <begin position="195"/>
        <end position="213"/>
    </location>
</feature>
<dbReference type="EMBL" id="LJGZ01000105">
    <property type="protein sequence ID" value="OEV16068.1"/>
    <property type="molecule type" value="Genomic_DNA"/>
</dbReference>
<evidence type="ECO:0008006" key="8">
    <source>
        <dbReference type="Google" id="ProtNLM"/>
    </source>
</evidence>
<organism evidence="6 7">
    <name type="scientific">Streptomyces nanshensis</name>
    <dbReference type="NCBI Taxonomy" id="518642"/>
    <lineage>
        <taxon>Bacteria</taxon>
        <taxon>Bacillati</taxon>
        <taxon>Actinomycetota</taxon>
        <taxon>Actinomycetes</taxon>
        <taxon>Kitasatosporales</taxon>
        <taxon>Streptomycetaceae</taxon>
        <taxon>Streptomyces</taxon>
    </lineage>
</organism>
<keyword evidence="3 5" id="KW-1133">Transmembrane helix</keyword>
<dbReference type="PANTHER" id="PTHR42723:SF1">
    <property type="entry name" value="CHLOROPHYLL SYNTHASE, CHLOROPLASTIC"/>
    <property type="match status" value="1"/>
</dbReference>
<keyword evidence="4 5" id="KW-0472">Membrane</keyword>
<sequence>MSQVLVPHSSPAPAPTDLGRLGRLGQLRPVARTVRDCLREARPLVQVMFVLRFVTGALLTASAAHHRVDLVHLLLGAVAWWAATVSVYIFNGVSDLREDRANRSERPLASGQLGESAARRAVALTALAGLVLGCAAGWEVAESAAVFLALGYVYSAPSIAAKCRSWSASAVTCAAAGTTYLAGVAASGSALTAEAAVFAVVLSLGVGLIAAVAKDLGSTRGDSLAGRRTLAVVRGEHSARRFCASSGVALTLILTAGAVWVRELPLEAAAVVFAVGALCVAGHCVAVRRDRPRAPYRSWMVTQYAVHLTALGALLWA</sequence>
<evidence type="ECO:0000256" key="1">
    <source>
        <dbReference type="ARBA" id="ARBA00004141"/>
    </source>
</evidence>
<dbReference type="PATRIC" id="fig|518642.7.peg.4267"/>
<evidence type="ECO:0000256" key="4">
    <source>
        <dbReference type="ARBA" id="ARBA00023136"/>
    </source>
</evidence>
<dbReference type="Gene3D" id="1.10.357.140">
    <property type="entry name" value="UbiA prenyltransferase"/>
    <property type="match status" value="1"/>
</dbReference>
<dbReference type="GO" id="GO:0016020">
    <property type="term" value="C:membrane"/>
    <property type="evidence" value="ECO:0007669"/>
    <property type="project" value="UniProtKB-SubCell"/>
</dbReference>
<feature type="transmembrane region" description="Helical" evidence="5">
    <location>
        <begin position="268"/>
        <end position="287"/>
    </location>
</feature>
<dbReference type="AlphaFoldDB" id="A0A1E7LIR6"/>
<feature type="transmembrane region" description="Helical" evidence="5">
    <location>
        <begin position="121"/>
        <end position="138"/>
    </location>
</feature>
<name>A0A1E7LIR6_9ACTN</name>
<evidence type="ECO:0000256" key="3">
    <source>
        <dbReference type="ARBA" id="ARBA00022989"/>
    </source>
</evidence>